<evidence type="ECO:0000256" key="2">
    <source>
        <dbReference type="ARBA" id="ARBA00010596"/>
    </source>
</evidence>
<organism evidence="7 8">
    <name type="scientific">Muntiacus muntjak</name>
    <name type="common">Barking deer</name>
    <name type="synonym">Indian muntjac</name>
    <dbReference type="NCBI Taxonomy" id="9888"/>
    <lineage>
        <taxon>Eukaryota</taxon>
        <taxon>Metazoa</taxon>
        <taxon>Chordata</taxon>
        <taxon>Craniata</taxon>
        <taxon>Vertebrata</taxon>
        <taxon>Euteleostomi</taxon>
        <taxon>Mammalia</taxon>
        <taxon>Eutheria</taxon>
        <taxon>Laurasiatheria</taxon>
        <taxon>Artiodactyla</taxon>
        <taxon>Ruminantia</taxon>
        <taxon>Pecora</taxon>
        <taxon>Cervidae</taxon>
        <taxon>Muntiacinae</taxon>
        <taxon>Muntiacus</taxon>
    </lineage>
</organism>
<comment type="caution">
    <text evidence="7">The sequence shown here is derived from an EMBL/GenBank/DDBJ whole genome shotgun (WGS) entry which is preliminary data.</text>
</comment>
<keyword evidence="4 6" id="KW-1133">Transmembrane helix</keyword>
<dbReference type="GO" id="GO:0006888">
    <property type="term" value="P:endoplasmic reticulum to Golgi vesicle-mediated transport"/>
    <property type="evidence" value="ECO:0007669"/>
    <property type="project" value="InterPro"/>
</dbReference>
<comment type="similarity">
    <text evidence="2">Belongs to the YIP1 family.</text>
</comment>
<evidence type="ECO:0000256" key="4">
    <source>
        <dbReference type="ARBA" id="ARBA00022989"/>
    </source>
</evidence>
<dbReference type="GO" id="GO:0005802">
    <property type="term" value="C:trans-Golgi network"/>
    <property type="evidence" value="ECO:0007669"/>
    <property type="project" value="TreeGrafter"/>
</dbReference>
<evidence type="ECO:0000313" key="8">
    <source>
        <dbReference type="Proteomes" id="UP000326458"/>
    </source>
</evidence>
<dbReference type="EMBL" id="VCEA01000003">
    <property type="protein sequence ID" value="KAB0341873.1"/>
    <property type="molecule type" value="Genomic_DNA"/>
</dbReference>
<keyword evidence="8" id="KW-1185">Reference proteome</keyword>
<dbReference type="Proteomes" id="UP000326458">
    <property type="component" value="Unassembled WGS sequence"/>
</dbReference>
<keyword evidence="5 6" id="KW-0472">Membrane</keyword>
<accession>A0A5N3UYG0</accession>
<dbReference type="PANTHER" id="PTHR21236:SF5">
    <property type="entry name" value="PROTEIN YIPF7"/>
    <property type="match status" value="1"/>
</dbReference>
<feature type="transmembrane region" description="Helical" evidence="6">
    <location>
        <begin position="95"/>
        <end position="118"/>
    </location>
</feature>
<dbReference type="AlphaFoldDB" id="A0A5N3UYG0"/>
<sequence length="268" mass="28678">MSNLGQFDSDFYQSNYTIDNQEHTCNDFNACGNLYGSGKQQASEQPQPAFVPAEMLMSLGYSGQFFQPASNQDYYSPSSYIDSFDEEPPLLEDKVLFMIIFLYLCYLFFFLFFAELGINFDHIWQKTLTVLNPMKPADGSIMNETDLTGPELFCMALGATLLLAVFSPSFRAGRAQSGGACGLSAPGCPGIHASLGPVGSGGCPAAAGPARGCCLLPTAVLAGAAFPLRGTFGTVSALVTIGWCSLSQLLIAYPCALLYGLFALLTVF</sequence>
<evidence type="ECO:0000256" key="3">
    <source>
        <dbReference type="ARBA" id="ARBA00022692"/>
    </source>
</evidence>
<keyword evidence="3 6" id="KW-0812">Transmembrane</keyword>
<gene>
    <name evidence="7" type="ORF">FD754_018799</name>
</gene>
<dbReference type="InterPro" id="IPR045231">
    <property type="entry name" value="Yip1/4-like"/>
</dbReference>
<dbReference type="GO" id="GO:0048280">
    <property type="term" value="P:vesicle fusion with Golgi apparatus"/>
    <property type="evidence" value="ECO:0007669"/>
    <property type="project" value="TreeGrafter"/>
</dbReference>
<evidence type="ECO:0000313" key="7">
    <source>
        <dbReference type="EMBL" id="KAB0341873.1"/>
    </source>
</evidence>
<name>A0A5N3UYG0_MUNMU</name>
<reference evidence="7 8" key="1">
    <citation type="submission" date="2019-06" db="EMBL/GenBank/DDBJ databases">
        <title>Discovery of a novel chromosome fission-fusion reversal in muntjac.</title>
        <authorList>
            <person name="Mudd A.B."/>
            <person name="Bredeson J.V."/>
            <person name="Baum R."/>
            <person name="Hockemeyer D."/>
            <person name="Rokhsar D.S."/>
        </authorList>
    </citation>
    <scope>NUCLEOTIDE SEQUENCE [LARGE SCALE GENOMIC DNA]</scope>
    <source>
        <strain evidence="7">UTSW_UCB_Mm</strain>
        <tissue evidence="7">Fibroblast cell line</tissue>
    </source>
</reference>
<dbReference type="PANTHER" id="PTHR21236">
    <property type="entry name" value="GOLGI MEMBRANE PROTEIN YIP1"/>
    <property type="match status" value="1"/>
</dbReference>
<feature type="transmembrane region" description="Helical" evidence="6">
    <location>
        <begin position="246"/>
        <end position="267"/>
    </location>
</feature>
<evidence type="ECO:0000256" key="1">
    <source>
        <dbReference type="ARBA" id="ARBA00004141"/>
    </source>
</evidence>
<comment type="subcellular location">
    <subcellularLocation>
        <location evidence="1">Membrane</location>
        <topology evidence="1">Multi-pass membrane protein</topology>
    </subcellularLocation>
</comment>
<evidence type="ECO:0000256" key="5">
    <source>
        <dbReference type="ARBA" id="ARBA00023136"/>
    </source>
</evidence>
<proteinExistence type="inferred from homology"/>
<protein>
    <recommendedName>
        <fullName evidence="9">Protein YIPF</fullName>
    </recommendedName>
</protein>
<evidence type="ECO:0008006" key="9">
    <source>
        <dbReference type="Google" id="ProtNLM"/>
    </source>
</evidence>
<dbReference type="GO" id="GO:0016020">
    <property type="term" value="C:membrane"/>
    <property type="evidence" value="ECO:0007669"/>
    <property type="project" value="UniProtKB-SubCell"/>
</dbReference>
<evidence type="ECO:0000256" key="6">
    <source>
        <dbReference type="SAM" id="Phobius"/>
    </source>
</evidence>